<reference evidence="2 3" key="1">
    <citation type="submission" date="2006-02" db="EMBL/GenBank/DDBJ databases">
        <authorList>
            <person name="Waterbury J."/>
            <person name="Ferriera S."/>
            <person name="Johnson J."/>
            <person name="Kravitz S."/>
            <person name="Halpern A."/>
            <person name="Remington K."/>
            <person name="Beeson K."/>
            <person name="Tran B."/>
            <person name="Rogers Y.-H."/>
            <person name="Friedman R."/>
            <person name="Venter J.C."/>
        </authorList>
    </citation>
    <scope>NUCLEOTIDE SEQUENCE [LARGE SCALE GENOMIC DNA]</scope>
    <source>
        <strain evidence="2 3">Nb-231</strain>
    </source>
</reference>
<protein>
    <recommendedName>
        <fullName evidence="1">N-acetyltransferase domain-containing protein</fullName>
    </recommendedName>
</protein>
<evidence type="ECO:0000259" key="1">
    <source>
        <dbReference type="PROSITE" id="PS51186"/>
    </source>
</evidence>
<proteinExistence type="predicted"/>
<dbReference type="EMBL" id="AAOF01000019">
    <property type="protein sequence ID" value="EAR20590.1"/>
    <property type="molecule type" value="Genomic_DNA"/>
</dbReference>
<dbReference type="GO" id="GO:0016747">
    <property type="term" value="F:acyltransferase activity, transferring groups other than amino-acyl groups"/>
    <property type="evidence" value="ECO:0007669"/>
    <property type="project" value="InterPro"/>
</dbReference>
<dbReference type="PROSITE" id="PS51186">
    <property type="entry name" value="GNAT"/>
    <property type="match status" value="1"/>
</dbReference>
<dbReference type="AlphaFoldDB" id="A4BUM4"/>
<comment type="caution">
    <text evidence="2">The sequence shown here is derived from an EMBL/GenBank/DDBJ whole genome shotgun (WGS) entry which is preliminary data.</text>
</comment>
<evidence type="ECO:0000313" key="2">
    <source>
        <dbReference type="EMBL" id="EAR20590.1"/>
    </source>
</evidence>
<sequence>MTMSAARAETVLVPVHCSKSPEWSAFATIYQHAFPFWEREPLPRIATRIDSGRYRLTVLRSADELVAGFHLLDRVAVLDYAVLTFLAVRRALRGRGLGRRLLRDAVCAFHAEAGPAWLFVEAEAELVPFYLGQGFRQLALDYRVPHYGSLTATQPMTLLTLHRSDRVGSIAGELIRQVIEHLFSDGYQVRPDDARLVRQQQRVPDLVGVF</sequence>
<dbReference type="InterPro" id="IPR016181">
    <property type="entry name" value="Acyl_CoA_acyltransferase"/>
</dbReference>
<evidence type="ECO:0000313" key="3">
    <source>
        <dbReference type="Proteomes" id="UP000003374"/>
    </source>
</evidence>
<dbReference type="Proteomes" id="UP000003374">
    <property type="component" value="Unassembled WGS sequence"/>
</dbReference>
<dbReference type="Pfam" id="PF13673">
    <property type="entry name" value="Acetyltransf_10"/>
    <property type="match status" value="1"/>
</dbReference>
<gene>
    <name evidence="2" type="ORF">NB231_07322</name>
</gene>
<dbReference type="Gene3D" id="3.40.630.30">
    <property type="match status" value="1"/>
</dbReference>
<accession>A4BUM4</accession>
<keyword evidence="3" id="KW-1185">Reference proteome</keyword>
<dbReference type="HOGENOM" id="CLU_1309060_0_0_6"/>
<dbReference type="STRING" id="314278.NB231_07322"/>
<dbReference type="InterPro" id="IPR000182">
    <property type="entry name" value="GNAT_dom"/>
</dbReference>
<organism evidence="2 3">
    <name type="scientific">Nitrococcus mobilis Nb-231</name>
    <dbReference type="NCBI Taxonomy" id="314278"/>
    <lineage>
        <taxon>Bacteria</taxon>
        <taxon>Pseudomonadati</taxon>
        <taxon>Pseudomonadota</taxon>
        <taxon>Gammaproteobacteria</taxon>
        <taxon>Chromatiales</taxon>
        <taxon>Ectothiorhodospiraceae</taxon>
        <taxon>Nitrococcus</taxon>
    </lineage>
</organism>
<name>A4BUM4_9GAMM</name>
<dbReference type="SUPFAM" id="SSF55729">
    <property type="entry name" value="Acyl-CoA N-acyltransferases (Nat)"/>
    <property type="match status" value="1"/>
</dbReference>
<dbReference type="eggNOG" id="ENOG503472N">
    <property type="taxonomic scope" value="Bacteria"/>
</dbReference>
<feature type="domain" description="N-acetyltransferase" evidence="1">
    <location>
        <begin position="13"/>
        <end position="157"/>
    </location>
</feature>